<sequence>MAAVPPNVEVSIVPAPTTYRKTILRNLWLGRTGDDTQKSLLEVAKFGHYVVVNWTVFEGEGNGAKLVARGQGSTIGAGSWISTYVIVFVDGRCWFKGSTLQVMGNALGVNGQLAVTGGTGEFALASGIIKVDFDKLTGVDHLTVEVYTPVFLGPCYAAAEN</sequence>
<reference evidence="5" key="2">
    <citation type="submission" date="2018-10" db="UniProtKB">
        <authorList>
            <consortium name="EnsemblPlants"/>
        </authorList>
    </citation>
    <scope>IDENTIFICATION</scope>
</reference>
<evidence type="ECO:0000256" key="2">
    <source>
        <dbReference type="ARBA" id="ARBA00011738"/>
    </source>
</evidence>
<comment type="subunit">
    <text evidence="2 4">Homodimer.</text>
</comment>
<dbReference type="Gramene" id="TraesJUL1D03G00423170.2">
    <property type="protein sequence ID" value="TraesJUL1D03G00423170.2"/>
    <property type="gene ID" value="TraesJUL1D03G00423170"/>
</dbReference>
<comment type="subcellular location">
    <subcellularLocation>
        <location evidence="4">Secreted</location>
        <location evidence="4">Extracellular space</location>
        <location evidence="4">Apoplast</location>
    </subcellularLocation>
</comment>
<dbReference type="Proteomes" id="UP000019116">
    <property type="component" value="Chromosome 1D"/>
</dbReference>
<dbReference type="STRING" id="4565.A0A3B5ZNJ9"/>
<organism evidence="5">
    <name type="scientific">Triticum aestivum</name>
    <name type="common">Wheat</name>
    <dbReference type="NCBI Taxonomy" id="4565"/>
    <lineage>
        <taxon>Eukaryota</taxon>
        <taxon>Viridiplantae</taxon>
        <taxon>Streptophyta</taxon>
        <taxon>Embryophyta</taxon>
        <taxon>Tracheophyta</taxon>
        <taxon>Spermatophyta</taxon>
        <taxon>Magnoliopsida</taxon>
        <taxon>Liliopsida</taxon>
        <taxon>Poales</taxon>
        <taxon>Poaceae</taxon>
        <taxon>BOP clade</taxon>
        <taxon>Pooideae</taxon>
        <taxon>Triticodae</taxon>
        <taxon>Triticeae</taxon>
        <taxon>Triticinae</taxon>
        <taxon>Triticum</taxon>
    </lineage>
</organism>
<evidence type="ECO:0000256" key="1">
    <source>
        <dbReference type="ARBA" id="ARBA00010746"/>
    </source>
</evidence>
<name>A0A3B5ZNJ9_WHEAT</name>
<accession>A0A3B5ZNJ9</accession>
<evidence type="ECO:0000313" key="5">
    <source>
        <dbReference type="EnsemblPlants" id="TraesCS1D02G050700.1"/>
    </source>
</evidence>
<dbReference type="GO" id="GO:0009699">
    <property type="term" value="P:phenylpropanoid biosynthetic process"/>
    <property type="evidence" value="ECO:0007669"/>
    <property type="project" value="UniProtKB-ARBA"/>
</dbReference>
<keyword evidence="4" id="KW-0052">Apoplast</keyword>
<dbReference type="Gramene" id="TraesCS1D02G050700.1">
    <property type="protein sequence ID" value="TraesCS1D02G050700.1"/>
    <property type="gene ID" value="TraesCS1D02G050700"/>
</dbReference>
<keyword evidence="3 4" id="KW-0964">Secreted</keyword>
<dbReference type="AlphaFoldDB" id="A0A3B5ZNJ9"/>
<reference evidence="5" key="1">
    <citation type="submission" date="2018-08" db="EMBL/GenBank/DDBJ databases">
        <authorList>
            <person name="Rossello M."/>
        </authorList>
    </citation>
    <scope>NUCLEOTIDE SEQUENCE [LARGE SCALE GENOMIC DNA]</scope>
    <source>
        <strain evidence="5">cv. Chinese Spring</strain>
    </source>
</reference>
<dbReference type="Gramene" id="TraesCS1D03G0108400.1">
    <property type="protein sequence ID" value="TraesCS1D03G0108400.1.CDS"/>
    <property type="gene ID" value="TraesCS1D03G0108400"/>
</dbReference>
<proteinExistence type="inferred from homology"/>
<dbReference type="GO" id="GO:0048046">
    <property type="term" value="C:apoplast"/>
    <property type="evidence" value="ECO:0007669"/>
    <property type="project" value="UniProtKB-SubCell"/>
</dbReference>
<evidence type="ECO:0000256" key="4">
    <source>
        <dbReference type="RuleBase" id="RU363099"/>
    </source>
</evidence>
<evidence type="ECO:0000313" key="6">
    <source>
        <dbReference type="Proteomes" id="UP000019116"/>
    </source>
</evidence>
<dbReference type="PANTHER" id="PTHR21495">
    <property type="entry name" value="NUCLEOPORIN-RELATED"/>
    <property type="match status" value="1"/>
</dbReference>
<dbReference type="InterPro" id="IPR044859">
    <property type="entry name" value="Allene_oxi_cyc_Dirigent"/>
</dbReference>
<dbReference type="OMA" id="CWFKGST"/>
<dbReference type="InterPro" id="IPR004265">
    <property type="entry name" value="Dirigent"/>
</dbReference>
<comment type="function">
    <text evidence="4">Dirigent proteins impart stereoselectivity on the phenoxy radical-coupling reaction, yielding optically active lignans from two molecules of coniferyl alcohol in the biosynthesis of lignans, flavonolignans, and alkaloids and thus plays a central role in plant secondary metabolism.</text>
</comment>
<dbReference type="Gene3D" id="2.40.480.10">
    <property type="entry name" value="Allene oxide cyclase-like"/>
    <property type="match status" value="1"/>
</dbReference>
<comment type="similarity">
    <text evidence="1 4">Belongs to the plant dirigent protein family.</text>
</comment>
<protein>
    <recommendedName>
        <fullName evidence="4">Dirigent protein</fullName>
    </recommendedName>
</protein>
<dbReference type="Pfam" id="PF03018">
    <property type="entry name" value="Dirigent"/>
    <property type="match status" value="1"/>
</dbReference>
<evidence type="ECO:0000256" key="3">
    <source>
        <dbReference type="ARBA" id="ARBA00022525"/>
    </source>
</evidence>
<dbReference type="EnsemblPlants" id="TraesCS1D02G050700.1">
    <property type="protein sequence ID" value="TraesCS1D02G050700.1"/>
    <property type="gene ID" value="TraesCS1D02G050700"/>
</dbReference>
<dbReference type="SMR" id="A0A3B5ZNJ9"/>
<keyword evidence="6" id="KW-1185">Reference proteome</keyword>